<dbReference type="Gene3D" id="1.10.1660.10">
    <property type="match status" value="1"/>
</dbReference>
<feature type="compositionally biased region" description="Pro residues" evidence="3">
    <location>
        <begin position="273"/>
        <end position="283"/>
    </location>
</feature>
<feature type="compositionally biased region" description="Low complexity" evidence="3">
    <location>
        <begin position="1"/>
        <end position="14"/>
    </location>
</feature>
<dbReference type="Pfam" id="PF13411">
    <property type="entry name" value="MerR_1"/>
    <property type="match status" value="1"/>
</dbReference>
<keyword evidence="2" id="KW-0175">Coiled coil</keyword>
<sequence>MSSSQNSSDPQSRSAAQQAAEYSIDELARAASTTVRNVRAYQDRGLLPPPERRGRIGVYGQAHLSRLRIIGQLLTRGYTLASIGELIAAWESGSDLAGLLGLESAVASPWGDEEPAWYTLPELIGLFGGRFDPRWLAQASSLGILELDGVRFRCSSPRLLQAGAELVKIGIPLDDMLDVLAKLRANVEAASDQMVKLIERHLFERYGPGLPPATEAPNLGAIIWRLRPLVETAVHSEVARAMERAANRHLGDRLAHVLDEFEKQRSASGEAPAPTPLPLPPLN</sequence>
<dbReference type="InterPro" id="IPR009061">
    <property type="entry name" value="DNA-bd_dom_put_sf"/>
</dbReference>
<name>I8TBU2_9GAMM</name>
<dbReference type="SUPFAM" id="SSF46955">
    <property type="entry name" value="Putative DNA-binding domain"/>
    <property type="match status" value="1"/>
</dbReference>
<dbReference type="GO" id="GO:0003700">
    <property type="term" value="F:DNA-binding transcription factor activity"/>
    <property type="evidence" value="ECO:0007669"/>
    <property type="project" value="InterPro"/>
</dbReference>
<dbReference type="STRING" id="1172194.WQQ_11700"/>
<dbReference type="AlphaFoldDB" id="I8TBU2"/>
<dbReference type="InterPro" id="IPR000551">
    <property type="entry name" value="MerR-type_HTH_dom"/>
</dbReference>
<protein>
    <recommendedName>
        <fullName evidence="4">HTH merR-type domain-containing protein</fullName>
    </recommendedName>
</protein>
<evidence type="ECO:0000256" key="3">
    <source>
        <dbReference type="SAM" id="MobiDB-lite"/>
    </source>
</evidence>
<keyword evidence="1" id="KW-0238">DNA-binding</keyword>
<reference evidence="5 6" key="1">
    <citation type="journal article" date="2012" name="J. Bacteriol.">
        <title>Genome Sequence of n-Alkane-Degrading Hydrocarboniphaga effusa Strain AP103T (ATCC BAA-332T).</title>
        <authorList>
            <person name="Chang H.K."/>
            <person name="Zylstra G.J."/>
            <person name="Chae J.C."/>
        </authorList>
    </citation>
    <scope>NUCLEOTIDE SEQUENCE [LARGE SCALE GENOMIC DNA]</scope>
    <source>
        <strain evidence="5 6">AP103</strain>
    </source>
</reference>
<proteinExistence type="predicted"/>
<feature type="region of interest" description="Disordered" evidence="3">
    <location>
        <begin position="1"/>
        <end position="20"/>
    </location>
</feature>
<evidence type="ECO:0000313" key="6">
    <source>
        <dbReference type="Proteomes" id="UP000003704"/>
    </source>
</evidence>
<dbReference type="PANTHER" id="PTHR30204">
    <property type="entry name" value="REDOX-CYCLING DRUG-SENSING TRANSCRIPTIONAL ACTIVATOR SOXR"/>
    <property type="match status" value="1"/>
</dbReference>
<dbReference type="PANTHER" id="PTHR30204:SF93">
    <property type="entry name" value="HTH MERR-TYPE DOMAIN-CONTAINING PROTEIN"/>
    <property type="match status" value="1"/>
</dbReference>
<evidence type="ECO:0000256" key="1">
    <source>
        <dbReference type="ARBA" id="ARBA00023125"/>
    </source>
</evidence>
<feature type="coiled-coil region" evidence="2">
    <location>
        <begin position="173"/>
        <end position="200"/>
    </location>
</feature>
<evidence type="ECO:0000259" key="4">
    <source>
        <dbReference type="PROSITE" id="PS50937"/>
    </source>
</evidence>
<evidence type="ECO:0000313" key="5">
    <source>
        <dbReference type="EMBL" id="EIT71033.1"/>
    </source>
</evidence>
<feature type="region of interest" description="Disordered" evidence="3">
    <location>
        <begin position="263"/>
        <end position="283"/>
    </location>
</feature>
<dbReference type="EMBL" id="AKGD01000001">
    <property type="protein sequence ID" value="EIT71033.1"/>
    <property type="molecule type" value="Genomic_DNA"/>
</dbReference>
<accession>I8TBU2</accession>
<dbReference type="OrthoDB" id="6716891at2"/>
<dbReference type="Proteomes" id="UP000003704">
    <property type="component" value="Unassembled WGS sequence"/>
</dbReference>
<comment type="caution">
    <text evidence="5">The sequence shown here is derived from an EMBL/GenBank/DDBJ whole genome shotgun (WGS) entry which is preliminary data.</text>
</comment>
<dbReference type="PRINTS" id="PR00040">
    <property type="entry name" value="HTHMERR"/>
</dbReference>
<evidence type="ECO:0000256" key="2">
    <source>
        <dbReference type="SAM" id="Coils"/>
    </source>
</evidence>
<feature type="domain" description="HTH merR-type" evidence="4">
    <location>
        <begin position="21"/>
        <end position="89"/>
    </location>
</feature>
<organism evidence="5 6">
    <name type="scientific">Hydrocarboniphaga effusa AP103</name>
    <dbReference type="NCBI Taxonomy" id="1172194"/>
    <lineage>
        <taxon>Bacteria</taxon>
        <taxon>Pseudomonadati</taxon>
        <taxon>Pseudomonadota</taxon>
        <taxon>Gammaproteobacteria</taxon>
        <taxon>Nevskiales</taxon>
        <taxon>Nevskiaceae</taxon>
        <taxon>Hydrocarboniphaga</taxon>
    </lineage>
</organism>
<gene>
    <name evidence="5" type="ORF">WQQ_11700</name>
</gene>
<dbReference type="SMART" id="SM00422">
    <property type="entry name" value="HTH_MERR"/>
    <property type="match status" value="1"/>
</dbReference>
<dbReference type="InterPro" id="IPR047057">
    <property type="entry name" value="MerR_fam"/>
</dbReference>
<dbReference type="PROSITE" id="PS50937">
    <property type="entry name" value="HTH_MERR_2"/>
    <property type="match status" value="1"/>
</dbReference>
<dbReference type="CDD" id="cd04778">
    <property type="entry name" value="HTH_MerR-like_sg2"/>
    <property type="match status" value="1"/>
</dbReference>
<dbReference type="GO" id="GO:0003677">
    <property type="term" value="F:DNA binding"/>
    <property type="evidence" value="ECO:0007669"/>
    <property type="project" value="UniProtKB-KW"/>
</dbReference>
<dbReference type="RefSeq" id="WP_007184125.1">
    <property type="nucleotide sequence ID" value="NZ_AKGD01000001.1"/>
</dbReference>
<keyword evidence="6" id="KW-1185">Reference proteome</keyword>